<evidence type="ECO:0000259" key="5">
    <source>
        <dbReference type="PROSITE" id="PS50188"/>
    </source>
</evidence>
<dbReference type="PROSITE" id="PS50188">
    <property type="entry name" value="B302_SPRY"/>
    <property type="match status" value="1"/>
</dbReference>
<dbReference type="InterPro" id="IPR001870">
    <property type="entry name" value="B30.2/SPRY"/>
</dbReference>
<dbReference type="Pfam" id="PF13765">
    <property type="entry name" value="PRY"/>
    <property type="match status" value="1"/>
</dbReference>
<dbReference type="PANTHER" id="PTHR25465:SF5">
    <property type="entry name" value="E3 UBIQUITIN_ISG15 LIGASE TRIM25-RELATED"/>
    <property type="match status" value="1"/>
</dbReference>
<dbReference type="SMART" id="SM00449">
    <property type="entry name" value="SPRY"/>
    <property type="match status" value="1"/>
</dbReference>
<evidence type="ECO:0000313" key="6">
    <source>
        <dbReference type="Ensembl" id="ENSNMLP00000038254.1"/>
    </source>
</evidence>
<dbReference type="AlphaFoldDB" id="A0A8C6UT08"/>
<dbReference type="Proteomes" id="UP000694523">
    <property type="component" value="Unplaced"/>
</dbReference>
<evidence type="ECO:0000256" key="4">
    <source>
        <dbReference type="SAM" id="MobiDB-lite"/>
    </source>
</evidence>
<name>A0A8C6UT08_9GOBI</name>
<dbReference type="CDD" id="cd16040">
    <property type="entry name" value="SPRY_PRY_SNTX"/>
    <property type="match status" value="1"/>
</dbReference>
<dbReference type="InterPro" id="IPR003879">
    <property type="entry name" value="Butyrophylin_SPRY"/>
</dbReference>
<dbReference type="SUPFAM" id="SSF49899">
    <property type="entry name" value="Concanavalin A-like lectins/glucanases"/>
    <property type="match status" value="1"/>
</dbReference>
<dbReference type="InterPro" id="IPR051051">
    <property type="entry name" value="E3_ubiq-ligase_TRIM/RNF"/>
</dbReference>
<dbReference type="InterPro" id="IPR003877">
    <property type="entry name" value="SPRY_dom"/>
</dbReference>
<dbReference type="GO" id="GO:0008270">
    <property type="term" value="F:zinc ion binding"/>
    <property type="evidence" value="ECO:0007669"/>
    <property type="project" value="UniProtKB-KW"/>
</dbReference>
<dbReference type="GO" id="GO:0005737">
    <property type="term" value="C:cytoplasm"/>
    <property type="evidence" value="ECO:0007669"/>
    <property type="project" value="UniProtKB-ARBA"/>
</dbReference>
<evidence type="ECO:0000256" key="3">
    <source>
        <dbReference type="ARBA" id="ARBA00022833"/>
    </source>
</evidence>
<keyword evidence="2" id="KW-0863">Zinc-finger</keyword>
<keyword evidence="1" id="KW-0479">Metal-binding</keyword>
<dbReference type="Ensembl" id="ENSNMLT00000042592.1">
    <property type="protein sequence ID" value="ENSNMLP00000038254.1"/>
    <property type="gene ID" value="ENSNMLG00000023635.1"/>
</dbReference>
<dbReference type="SMART" id="SM00589">
    <property type="entry name" value="PRY"/>
    <property type="match status" value="1"/>
</dbReference>
<sequence>TRVRETKMAHSGLQKNRDATQELPRVKTKPRCYFDNVAATLSNVKDKIKQILFEDAAEEIQVSPPSQTESSSRCDLLPHARPITLDPDTVNAQLALSENDRRATLMREETTYPSHPKRFLRWRQVLSKESLSSSSRGKCYFEVEWRKKRVTVAVAYNDIARSGPMTDVAFGFNDKSWALECNTSSSYKFIHKAVKTPISGPWTSRVGVYLDHKEGVLAFYSVSDTVTLLHKVQTSFTQPLYAGLWFGGYQGAYAEFCELDKGS</sequence>
<evidence type="ECO:0000256" key="2">
    <source>
        <dbReference type="ARBA" id="ARBA00022771"/>
    </source>
</evidence>
<feature type="region of interest" description="Disordered" evidence="4">
    <location>
        <begin position="1"/>
        <end position="22"/>
    </location>
</feature>
<dbReference type="Pfam" id="PF00622">
    <property type="entry name" value="SPRY"/>
    <property type="match status" value="1"/>
</dbReference>
<evidence type="ECO:0000256" key="1">
    <source>
        <dbReference type="ARBA" id="ARBA00022723"/>
    </source>
</evidence>
<proteinExistence type="predicted"/>
<protein>
    <recommendedName>
        <fullName evidence="5">B30.2/SPRY domain-containing protein</fullName>
    </recommendedName>
</protein>
<keyword evidence="7" id="KW-1185">Reference proteome</keyword>
<dbReference type="InterPro" id="IPR043136">
    <property type="entry name" value="B30.2/SPRY_sf"/>
</dbReference>
<dbReference type="PANTHER" id="PTHR25465">
    <property type="entry name" value="B-BOX DOMAIN CONTAINING"/>
    <property type="match status" value="1"/>
</dbReference>
<reference evidence="6" key="1">
    <citation type="submission" date="2025-08" db="UniProtKB">
        <authorList>
            <consortium name="Ensembl"/>
        </authorList>
    </citation>
    <scope>IDENTIFICATION</scope>
</reference>
<feature type="domain" description="B30.2/SPRY" evidence="5">
    <location>
        <begin position="63"/>
        <end position="263"/>
    </location>
</feature>
<keyword evidence="3" id="KW-0862">Zinc</keyword>
<reference evidence="6" key="2">
    <citation type="submission" date="2025-09" db="UniProtKB">
        <authorList>
            <consortium name="Ensembl"/>
        </authorList>
    </citation>
    <scope>IDENTIFICATION</scope>
</reference>
<dbReference type="InterPro" id="IPR006574">
    <property type="entry name" value="PRY"/>
</dbReference>
<dbReference type="PRINTS" id="PR01407">
    <property type="entry name" value="BUTYPHLNCDUF"/>
</dbReference>
<accession>A0A8C6UT08</accession>
<evidence type="ECO:0000313" key="7">
    <source>
        <dbReference type="Proteomes" id="UP000694523"/>
    </source>
</evidence>
<organism evidence="6 7">
    <name type="scientific">Neogobius melanostomus</name>
    <name type="common">round goby</name>
    <dbReference type="NCBI Taxonomy" id="47308"/>
    <lineage>
        <taxon>Eukaryota</taxon>
        <taxon>Metazoa</taxon>
        <taxon>Chordata</taxon>
        <taxon>Craniata</taxon>
        <taxon>Vertebrata</taxon>
        <taxon>Euteleostomi</taxon>
        <taxon>Actinopterygii</taxon>
        <taxon>Neopterygii</taxon>
        <taxon>Teleostei</taxon>
        <taxon>Neoteleostei</taxon>
        <taxon>Acanthomorphata</taxon>
        <taxon>Gobiaria</taxon>
        <taxon>Gobiiformes</taxon>
        <taxon>Gobioidei</taxon>
        <taxon>Gobiidae</taxon>
        <taxon>Benthophilinae</taxon>
        <taxon>Neogobiini</taxon>
        <taxon>Neogobius</taxon>
    </lineage>
</organism>
<dbReference type="InterPro" id="IPR013320">
    <property type="entry name" value="ConA-like_dom_sf"/>
</dbReference>
<dbReference type="Gene3D" id="2.60.120.920">
    <property type="match status" value="1"/>
</dbReference>